<feature type="domain" description="Uncharacterised" evidence="2">
    <location>
        <begin position="33"/>
        <end position="359"/>
    </location>
</feature>
<dbReference type="InterPro" id="IPR011093">
    <property type="entry name" value="TraI_2_C"/>
</dbReference>
<dbReference type="SUPFAM" id="SSF46785">
    <property type="entry name" value="Winged helix' DNA-binding domain"/>
    <property type="match status" value="1"/>
</dbReference>
<organism evidence="4 5">
    <name type="scientific">Bathymodiolus azoricus thioautotrophic gill symbiont</name>
    <dbReference type="NCBI Taxonomy" id="235205"/>
    <lineage>
        <taxon>Bacteria</taxon>
        <taxon>Pseudomonadati</taxon>
        <taxon>Pseudomonadota</taxon>
        <taxon>Gammaproteobacteria</taxon>
        <taxon>sulfur-oxidizing symbionts</taxon>
    </lineage>
</organism>
<dbReference type="Proteomes" id="UP000198559">
    <property type="component" value="Unassembled WGS sequence"/>
</dbReference>
<dbReference type="CDD" id="cd00077">
    <property type="entry name" value="HDc"/>
    <property type="match status" value="1"/>
</dbReference>
<dbReference type="STRING" id="235205.BAZSYMB_SCAFFOLD00017_2"/>
<sequence>MAISRRIIKFFQTRVAVVDKVDSELVQIQTANELLGKHKKLIDSIYHQSHVPKEHFKRLYLYSIERLAIWVQNLPASQNHHHSNRGGFLLHTLEVVEIAIKRRNTKMLPIGANAEKQNEKKDLWTFAIFVAALLHDIGKTISDVDIMLYDAKHKALGKWSPWFGRMSDVSDAKYYQYQYNASRKYQQHSLLPLTLLSQFINPVAIDWMQKESDLFTLLLMSLQGRCAEGAIIADIVKYADSESSAKSLKNSNNNNSLKPNQPQLQTQTQLQPQPKSLADKLLDTLRYLVLETNLKINAPGAVMFTTADDIYFVSKVIMDKIRDSLNKDKQKGIPFDNSRMMDELLQFHIITPNQKGKAIWDCKLSGGGFKKPVKLTMLKMPLEKIYFKAGGNNDYDDDYDDVFPGDIIEQTDEIEQTNEIEKTDEVMSNKAKLSTSNIEPDTQTPETKGDKHASIQKIAPVESTRSRSLPLPPGFETSPVNEDVIDATQRTKKIQRTQRAQKTQSPEQELKKPINTNTDTNTKQLSGNKLLLETELGKDFFKWLIKAINSKTIAINTAQSKVHIVTYEGDKALFLVSPKIFKEYDIDQWAKTQKQFGRLKRI</sequence>
<dbReference type="SUPFAM" id="SSF109604">
    <property type="entry name" value="HD-domain/PDEase-like"/>
    <property type="match status" value="1"/>
</dbReference>
<dbReference type="NCBIfam" id="NF041494">
    <property type="entry name" value="MobH"/>
    <property type="match status" value="1"/>
</dbReference>
<evidence type="ECO:0000259" key="2">
    <source>
        <dbReference type="Pfam" id="PF07514"/>
    </source>
</evidence>
<feature type="region of interest" description="Disordered" evidence="1">
    <location>
        <begin position="491"/>
        <end position="522"/>
    </location>
</feature>
<feature type="compositionally biased region" description="Polar residues" evidence="1">
    <location>
        <begin position="431"/>
        <end position="446"/>
    </location>
</feature>
<reference evidence="5" key="1">
    <citation type="submission" date="2016-06" db="EMBL/GenBank/DDBJ databases">
        <authorList>
            <person name="Petersen J."/>
            <person name="Sayavedra L."/>
        </authorList>
    </citation>
    <scope>NUCLEOTIDE SEQUENCE [LARGE SCALE GENOMIC DNA]</scope>
    <source>
        <strain evidence="5">BazSymB</strain>
    </source>
</reference>
<feature type="domain" description="Putative conjugal transfer nickase/helicase TraI C-terminal" evidence="3">
    <location>
        <begin position="536"/>
        <end position="587"/>
    </location>
</feature>
<evidence type="ECO:0000313" key="4">
    <source>
        <dbReference type="EMBL" id="SEH62379.1"/>
    </source>
</evidence>
<name>A0A1H6JP86_9GAMM</name>
<dbReference type="Pfam" id="PF07515">
    <property type="entry name" value="TraI_2_C"/>
    <property type="match status" value="1"/>
</dbReference>
<feature type="compositionally biased region" description="Polar residues" evidence="1">
    <location>
        <begin position="497"/>
        <end position="507"/>
    </location>
</feature>
<evidence type="ECO:0000256" key="1">
    <source>
        <dbReference type="SAM" id="MobiDB-lite"/>
    </source>
</evidence>
<dbReference type="InterPro" id="IPR036390">
    <property type="entry name" value="WH_DNA-bd_sf"/>
</dbReference>
<accession>A0A1H6JP86</accession>
<dbReference type="NCBIfam" id="TIGR03760">
    <property type="entry name" value="ICE_TraI_Pfluor"/>
    <property type="match status" value="1"/>
</dbReference>
<feature type="region of interest" description="Disordered" evidence="1">
    <location>
        <begin position="246"/>
        <end position="272"/>
    </location>
</feature>
<proteinExistence type="predicted"/>
<evidence type="ECO:0000259" key="3">
    <source>
        <dbReference type="Pfam" id="PF07515"/>
    </source>
</evidence>
<dbReference type="Gene3D" id="1.10.3210.40">
    <property type="match status" value="1"/>
</dbReference>
<dbReference type="Pfam" id="PF07514">
    <property type="entry name" value="TraI_2"/>
    <property type="match status" value="1"/>
</dbReference>
<dbReference type="AlphaFoldDB" id="A0A1H6JP86"/>
<dbReference type="EMBL" id="CVUD02000048">
    <property type="protein sequence ID" value="SEH62379.1"/>
    <property type="molecule type" value="Genomic_DNA"/>
</dbReference>
<dbReference type="InterPro" id="IPR022391">
    <property type="entry name" value="ICE_relaxase_PFGI-1"/>
</dbReference>
<protein>
    <submittedName>
        <fullName evidence="4">Relaxase</fullName>
    </submittedName>
</protein>
<feature type="region of interest" description="Disordered" evidence="1">
    <location>
        <begin position="427"/>
        <end position="456"/>
    </location>
</feature>
<dbReference type="InterPro" id="IPR003607">
    <property type="entry name" value="HD/PDEase_dom"/>
</dbReference>
<evidence type="ECO:0000313" key="5">
    <source>
        <dbReference type="Proteomes" id="UP000198559"/>
    </source>
</evidence>
<gene>
    <name evidence="4" type="ORF">BAZSYMB_SCAFFOLD00017_2</name>
</gene>
<dbReference type="InterPro" id="IPR011119">
    <property type="entry name" value="Unchr_helicase_relaxase_TraI"/>
</dbReference>